<proteinExistence type="predicted"/>
<evidence type="ECO:0000313" key="1">
    <source>
        <dbReference type="EMBL" id="EGH36283.1"/>
    </source>
</evidence>
<dbReference type="Proteomes" id="UP000004471">
    <property type="component" value="Unassembled WGS sequence"/>
</dbReference>
<protein>
    <recommendedName>
        <fullName evidence="3">Amino acid adenylation</fullName>
    </recommendedName>
</protein>
<sequence>VFAFQDQARLDAFSQALQQLIQRHDILRTSLF</sequence>
<name>F3G1E1_PSESX</name>
<feature type="non-terminal residue" evidence="1">
    <location>
        <position position="1"/>
    </location>
</feature>
<organism evidence="1 2">
    <name type="scientific">Pseudomonas syringae pv. japonica str. M301072</name>
    <dbReference type="NCBI Taxonomy" id="629262"/>
    <lineage>
        <taxon>Bacteria</taxon>
        <taxon>Pseudomonadati</taxon>
        <taxon>Pseudomonadota</taxon>
        <taxon>Gammaproteobacteria</taxon>
        <taxon>Pseudomonadales</taxon>
        <taxon>Pseudomonadaceae</taxon>
        <taxon>Pseudomonas</taxon>
        <taxon>Pseudomonas syringae</taxon>
    </lineage>
</organism>
<dbReference type="SUPFAM" id="SSF52777">
    <property type="entry name" value="CoA-dependent acyltransferases"/>
    <property type="match status" value="1"/>
</dbReference>
<comment type="caution">
    <text evidence="1">The sequence shown here is derived from an EMBL/GenBank/DDBJ whole genome shotgun (WGS) entry which is preliminary data.</text>
</comment>
<dbReference type="InterPro" id="IPR023213">
    <property type="entry name" value="CAT-like_dom_sf"/>
</dbReference>
<reference evidence="1 2" key="1">
    <citation type="journal article" date="2011" name="PLoS Pathog.">
        <title>Dynamic evolution of pathogenicity revealed by sequencing and comparative genomics of 19 Pseudomonas syringae isolates.</title>
        <authorList>
            <person name="Baltrus D.A."/>
            <person name="Nishimura M.T."/>
            <person name="Romanchuk A."/>
            <person name="Chang J.H."/>
            <person name="Mukhtar M.S."/>
            <person name="Cherkis K."/>
            <person name="Roach J."/>
            <person name="Grant S.R."/>
            <person name="Jones C.D."/>
            <person name="Dangl J.L."/>
        </authorList>
    </citation>
    <scope>NUCLEOTIDE SEQUENCE [LARGE SCALE GENOMIC DNA]</scope>
    <source>
        <strain evidence="2">M301072PT</strain>
    </source>
</reference>
<feature type="non-terminal residue" evidence="1">
    <location>
        <position position="32"/>
    </location>
</feature>
<dbReference type="Gene3D" id="3.30.559.10">
    <property type="entry name" value="Chloramphenicol acetyltransferase-like domain"/>
    <property type="match status" value="1"/>
</dbReference>
<dbReference type="EMBL" id="AEAH01004656">
    <property type="protein sequence ID" value="EGH36283.1"/>
    <property type="molecule type" value="Genomic_DNA"/>
</dbReference>
<evidence type="ECO:0008006" key="3">
    <source>
        <dbReference type="Google" id="ProtNLM"/>
    </source>
</evidence>
<accession>F3G1E1</accession>
<gene>
    <name evidence="1" type="ORF">PSYJA_47303</name>
</gene>
<dbReference type="AlphaFoldDB" id="F3G1E1"/>
<evidence type="ECO:0000313" key="2">
    <source>
        <dbReference type="Proteomes" id="UP000004471"/>
    </source>
</evidence>